<proteinExistence type="predicted"/>
<evidence type="ECO:0000313" key="1">
    <source>
        <dbReference type="EMBL" id="UQC87237.1"/>
    </source>
</evidence>
<dbReference type="EMBL" id="CP019478">
    <property type="protein sequence ID" value="UQC87237.1"/>
    <property type="molecule type" value="Genomic_DNA"/>
</dbReference>
<dbReference type="KEGG" id="clup:CLUP02_12740"/>
<keyword evidence="2" id="KW-1185">Reference proteome</keyword>
<dbReference type="AlphaFoldDB" id="A0A9Q8T145"/>
<reference evidence="1" key="1">
    <citation type="journal article" date="2021" name="Mol. Plant Microbe Interact.">
        <title>Complete Genome Sequence of the Plant-Pathogenic Fungus Colletotrichum lupini.</title>
        <authorList>
            <person name="Baroncelli R."/>
            <person name="Pensec F."/>
            <person name="Da Lio D."/>
            <person name="Boufleur T."/>
            <person name="Vicente I."/>
            <person name="Sarrocco S."/>
            <person name="Picot A."/>
            <person name="Baraldi E."/>
            <person name="Sukno S."/>
            <person name="Thon M."/>
            <person name="Le Floch G."/>
        </authorList>
    </citation>
    <scope>NUCLEOTIDE SEQUENCE</scope>
    <source>
        <strain evidence="1">IMI 504893</strain>
    </source>
</reference>
<evidence type="ECO:0000313" key="2">
    <source>
        <dbReference type="Proteomes" id="UP000830671"/>
    </source>
</evidence>
<dbReference type="RefSeq" id="XP_049148848.1">
    <property type="nucleotide sequence ID" value="XM_049291702.1"/>
</dbReference>
<organism evidence="1 2">
    <name type="scientific">Colletotrichum lupini</name>
    <dbReference type="NCBI Taxonomy" id="145971"/>
    <lineage>
        <taxon>Eukaryota</taxon>
        <taxon>Fungi</taxon>
        <taxon>Dikarya</taxon>
        <taxon>Ascomycota</taxon>
        <taxon>Pezizomycotina</taxon>
        <taxon>Sordariomycetes</taxon>
        <taxon>Hypocreomycetidae</taxon>
        <taxon>Glomerellales</taxon>
        <taxon>Glomerellaceae</taxon>
        <taxon>Colletotrichum</taxon>
        <taxon>Colletotrichum acutatum species complex</taxon>
    </lineage>
</organism>
<dbReference type="GeneID" id="73346712"/>
<name>A0A9Q8T145_9PEZI</name>
<protein>
    <submittedName>
        <fullName evidence="1">Uncharacterized protein</fullName>
    </submittedName>
</protein>
<accession>A0A9Q8T145</accession>
<gene>
    <name evidence="1" type="ORF">CLUP02_12740</name>
</gene>
<dbReference type="Proteomes" id="UP000830671">
    <property type="component" value="Chromosome 6"/>
</dbReference>
<sequence length="207" mass="22820">MTTNIDHQFHPIASTVTFTNLQTTRESNKDNQARRCKPGRITRRYLSGFMMSLDVRLSWANTYPATTPPPDAGSDGIEDDSSSGLTACWNLFGGYGSWFCIFGRDAYRVCHGRANQESVMWVFGGGFDLLKPQNIKIEYRKHQSQAAQWSDSTAAVSPTPIEQHQVLSHISPATDTAPPSAAGVVSCRRPSTAVDSPLPTHNNFREA</sequence>